<evidence type="ECO:0000313" key="1">
    <source>
        <dbReference type="EMBL" id="SSX14991.1"/>
    </source>
</evidence>
<dbReference type="Pfam" id="PF01535">
    <property type="entry name" value="PPR"/>
    <property type="match status" value="1"/>
</dbReference>
<dbReference type="InterPro" id="IPR011990">
    <property type="entry name" value="TPR-like_helical_dom_sf"/>
</dbReference>
<dbReference type="InterPro" id="IPR033490">
    <property type="entry name" value="LRP130"/>
</dbReference>
<dbReference type="PANTHER" id="PTHR46669:SF2">
    <property type="entry name" value="EG:BACN32G11.3 PROTEIN"/>
    <property type="match status" value="1"/>
</dbReference>
<dbReference type="OMA" id="QNANDWI"/>
<dbReference type="VEuPathDB" id="VectorBase:CSON007878"/>
<dbReference type="EMBL" id="UFQS01002969">
    <property type="protein sequence ID" value="SSX14991.1"/>
    <property type="molecule type" value="Genomic_DNA"/>
</dbReference>
<dbReference type="GO" id="GO:0070129">
    <property type="term" value="P:regulation of mitochondrial translation"/>
    <property type="evidence" value="ECO:0007669"/>
    <property type="project" value="TreeGrafter"/>
</dbReference>
<dbReference type="GO" id="GO:0005739">
    <property type="term" value="C:mitochondrion"/>
    <property type="evidence" value="ECO:0007669"/>
    <property type="project" value="TreeGrafter"/>
</dbReference>
<dbReference type="GO" id="GO:0005634">
    <property type="term" value="C:nucleus"/>
    <property type="evidence" value="ECO:0007669"/>
    <property type="project" value="TreeGrafter"/>
</dbReference>
<sequence length="1043" mass="119322">MSLRLIRQGLRFHNGLYFSIFNAVNKFPVSTHVHITGVSSYSSQFNLKNNFTRHFASSYNKNKKNETTLDNKSKKEAIYDSLKTELLSKNRVTFTGVQEYLRLCLENQELNRDDTILLLNCLSYGLPNVAKVKKQEMTSKIWLKMSKNLMQDEQVILNYLKSCCLNGTKLDHDKFLIEIGIKPSENILEALLETIAETGNISETQKLIEEMKVRGVPLNESTYATMIRCYGIANDLNGVRSVTELMNSAKIEVTSKCNSQLIQAFLRNNEEEIAIKMIKEHGKWFKEQQLLQILTTVMLFCPKKEIIELTLKNFSSDLIQDKEIYGPFRNICSELILHKKYDEVGTLISCLPVPAYTNVDDLDLYGDFAMQDMILNDAPLEAVMKFVKQLQMEKRNEMALRTVTGQALRYFSPIVNDLLEALSKEEPLKPHYFWPLFIHNSTIDGEIGVFKTLELMKKFSVEVDHDTLTFYVMPQLAITLKNVEKGVKELEAVGIKSKNLLTPLSVHLMFQQRFNETLHINALYPTKLDTRLLINPLVTAFNYAKSNDKIPLIAHLVKVFSDKKVDSKYDIAGHLFSILISNTKSKVENQKIMQLIGELSLHGVKISKIAGEMLQQHLADDMNDEQRKKYFSDFIDRKVSLPADELIESHIKHPRDMNLEELECHFAELESKRLNTRGVLRRLLQLNVREKRLERALEIKKHCDKEGVDLSPGMHAAIFDIYIKIGRPSEAATVLKRLMQKFPAFVIDEHKIIDYAALLAKNGDFDEAQRVLRMRASLTPIKGSDTVGKNIWNLLNNIATTAPTLKQLDQSENHTKTFFQFLVQNNYCTYQNSVLGPVIKEFLNKNDLKSAVNEYVTLAKSHRLTPLQRQLMTILVDVANRAELQSQYSISKSEAQDMLQELIKATSAIHGHTNTNIAFIVSLAQAGTEKQLRKVLIDPNARFSPDVLKKQCEYLNSVGRLDALLKLAKCSRGLGHIHEQQIYNMILDTLIQNNDYDGALNLFDQLLSDDEFKISNEFTRNLANLLRRNNIELPTNVALHIKQ</sequence>
<accession>A0A336LE13</accession>
<dbReference type="InterPro" id="IPR002885">
    <property type="entry name" value="PPR_rpt"/>
</dbReference>
<name>A0A336LE13_CULSO</name>
<organism evidence="1">
    <name type="scientific">Culicoides sonorensis</name>
    <name type="common">Biting midge</name>
    <dbReference type="NCBI Taxonomy" id="179676"/>
    <lineage>
        <taxon>Eukaryota</taxon>
        <taxon>Metazoa</taxon>
        <taxon>Ecdysozoa</taxon>
        <taxon>Arthropoda</taxon>
        <taxon>Hexapoda</taxon>
        <taxon>Insecta</taxon>
        <taxon>Pterygota</taxon>
        <taxon>Neoptera</taxon>
        <taxon>Endopterygota</taxon>
        <taxon>Diptera</taxon>
        <taxon>Nematocera</taxon>
        <taxon>Chironomoidea</taxon>
        <taxon>Ceratopogonidae</taxon>
        <taxon>Ceratopogoninae</taxon>
        <taxon>Culicoides</taxon>
        <taxon>Monoculicoides</taxon>
    </lineage>
</organism>
<dbReference type="Gene3D" id="1.25.40.10">
    <property type="entry name" value="Tetratricopeptide repeat domain"/>
    <property type="match status" value="2"/>
</dbReference>
<dbReference type="EMBL" id="UFQT01002969">
    <property type="protein sequence ID" value="SSX34377.1"/>
    <property type="molecule type" value="Genomic_DNA"/>
</dbReference>
<dbReference type="AlphaFoldDB" id="A0A336LE13"/>
<evidence type="ECO:0000313" key="2">
    <source>
        <dbReference type="EMBL" id="SSX34377.1"/>
    </source>
</evidence>
<reference evidence="2" key="2">
    <citation type="submission" date="2018-07" db="EMBL/GenBank/DDBJ databases">
        <authorList>
            <person name="Quirk P.G."/>
            <person name="Krulwich T.A."/>
        </authorList>
    </citation>
    <scope>NUCLEOTIDE SEQUENCE</scope>
</reference>
<proteinExistence type="predicted"/>
<gene>
    <name evidence="1" type="primary">CSON007878</name>
</gene>
<dbReference type="GO" id="GO:0003730">
    <property type="term" value="F:mRNA 3'-UTR binding"/>
    <property type="evidence" value="ECO:0007669"/>
    <property type="project" value="TreeGrafter"/>
</dbReference>
<protein>
    <submittedName>
        <fullName evidence="1">CSON007878 protein</fullName>
    </submittedName>
</protein>
<reference evidence="1" key="1">
    <citation type="submission" date="2018-04" db="EMBL/GenBank/DDBJ databases">
        <authorList>
            <person name="Go L.Y."/>
            <person name="Mitchell J.A."/>
        </authorList>
    </citation>
    <scope>NUCLEOTIDE SEQUENCE</scope>
    <source>
        <tissue evidence="1">Whole organism</tissue>
    </source>
</reference>
<dbReference type="PANTHER" id="PTHR46669">
    <property type="entry name" value="LEUCINE-RICH PPR MOTIF-CONTAINING PROTEIN, MITOCHONDRIAL"/>
    <property type="match status" value="1"/>
</dbReference>